<evidence type="ECO:0000313" key="3">
    <source>
        <dbReference type="EMBL" id="TYA69964.1"/>
    </source>
</evidence>
<dbReference type="OrthoDB" id="1522859at2"/>
<dbReference type="SUPFAM" id="SSF74653">
    <property type="entry name" value="TolA/TonB C-terminal domain"/>
    <property type="match status" value="1"/>
</dbReference>
<dbReference type="InterPro" id="IPR052173">
    <property type="entry name" value="Beta-lactam_resp_regulator"/>
</dbReference>
<feature type="domain" description="Peptidase M56" evidence="2">
    <location>
        <begin position="157"/>
        <end position="257"/>
    </location>
</feature>
<comment type="caution">
    <text evidence="3">The sequence shown here is derived from an EMBL/GenBank/DDBJ whole genome shotgun (WGS) entry which is preliminary data.</text>
</comment>
<dbReference type="InterPro" id="IPR008756">
    <property type="entry name" value="Peptidase_M56"/>
</dbReference>
<organism evidence="3 4">
    <name type="scientific">Seonamhaeicola marinus</name>
    <dbReference type="NCBI Taxonomy" id="1912246"/>
    <lineage>
        <taxon>Bacteria</taxon>
        <taxon>Pseudomonadati</taxon>
        <taxon>Bacteroidota</taxon>
        <taxon>Flavobacteriia</taxon>
        <taxon>Flavobacteriales</taxon>
        <taxon>Flavobacteriaceae</taxon>
    </lineage>
</organism>
<feature type="transmembrane region" description="Helical" evidence="1">
    <location>
        <begin position="97"/>
        <end position="122"/>
    </location>
</feature>
<dbReference type="PANTHER" id="PTHR34978:SF3">
    <property type="entry name" value="SLR0241 PROTEIN"/>
    <property type="match status" value="1"/>
</dbReference>
<keyword evidence="1" id="KW-1133">Transmembrane helix</keyword>
<feature type="transmembrane region" description="Helical" evidence="1">
    <location>
        <begin position="34"/>
        <end position="51"/>
    </location>
</feature>
<dbReference type="PANTHER" id="PTHR34978">
    <property type="entry name" value="POSSIBLE SENSOR-TRANSDUCER PROTEIN BLAR"/>
    <property type="match status" value="1"/>
</dbReference>
<dbReference type="RefSeq" id="WP_148545236.1">
    <property type="nucleotide sequence ID" value="NZ_VSDQ01000729.1"/>
</dbReference>
<name>A0A5D0HF00_9FLAO</name>
<keyword evidence="4" id="KW-1185">Reference proteome</keyword>
<dbReference type="EMBL" id="VSDQ01000729">
    <property type="protein sequence ID" value="TYA69964.1"/>
    <property type="molecule type" value="Genomic_DNA"/>
</dbReference>
<gene>
    <name evidence="3" type="ORF">FUA24_21990</name>
</gene>
<evidence type="ECO:0000313" key="4">
    <source>
        <dbReference type="Proteomes" id="UP000323930"/>
    </source>
</evidence>
<sequence length="533" mass="61498">MFQYIIQTIGFQLFFLLVYDFVLKRETFFNWNRVYLLGTSVLSLLIPLIRIEGFKNAISKDFIVTLPEVFIGNQEAVENPIQFNLFELEKSTSVFEILFYIGFVIAACLFLFKFFKILKLLVNNPKQKSRGYKIVSLSNSTAAFSFFKYIFLGELIDTKEKDVIIKHEMIHVKQYHSFDLLFFEVLRLLLWFNPLIYMYQNRMVELHEFIADAHAVKDQNKADYYENLLQQVFNTQKISFINPFFKQSLIKKRIVMLSKSKSKKTNLLKYALLIPMVIGMLAYASSSKELEHTAAVNYTKKTPLLEKIHAVKTQIAIQGNVSENEENMLNLLLETLKGSEFNQEYINKVNKFLNSKWKSKLENKIAAVFEQIQVQGNISNEEETALKHLLVLTSEEGLNDPFFADILKDVKIPFGVTDKVPSFPGCEDLSANEQKQCFAENVSKHINRNFNTKLAAEHNLKGKQRINVIFIVNNEGNITGVRARAPHPALVEEAKRVIQSLPKMIPGEHQGKTINVPYSCPIIFQVNDDKKKK</sequence>
<keyword evidence="1" id="KW-0472">Membrane</keyword>
<feature type="transmembrane region" description="Helical" evidence="1">
    <location>
        <begin position="180"/>
        <end position="199"/>
    </location>
</feature>
<reference evidence="3 4" key="1">
    <citation type="submission" date="2019-08" db="EMBL/GenBank/DDBJ databases">
        <title>Seonamhaeicola sediminis sp. nov., isolated from marine sediment.</title>
        <authorList>
            <person name="Cao W.R."/>
        </authorList>
    </citation>
    <scope>NUCLEOTIDE SEQUENCE [LARGE SCALE GENOMIC DNA]</scope>
    <source>
        <strain evidence="3 4">B011</strain>
    </source>
</reference>
<dbReference type="AlphaFoldDB" id="A0A5D0HF00"/>
<feature type="transmembrane region" description="Helical" evidence="1">
    <location>
        <begin position="6"/>
        <end position="22"/>
    </location>
</feature>
<evidence type="ECO:0000259" key="2">
    <source>
        <dbReference type="Pfam" id="PF05569"/>
    </source>
</evidence>
<dbReference type="Gene3D" id="3.30.1150.10">
    <property type="match status" value="1"/>
</dbReference>
<dbReference type="Proteomes" id="UP000323930">
    <property type="component" value="Unassembled WGS sequence"/>
</dbReference>
<dbReference type="CDD" id="cd07341">
    <property type="entry name" value="M56_BlaR1_MecR1_like"/>
    <property type="match status" value="1"/>
</dbReference>
<keyword evidence="1" id="KW-0812">Transmembrane</keyword>
<dbReference type="Pfam" id="PF05569">
    <property type="entry name" value="Peptidase_M56"/>
    <property type="match status" value="1"/>
</dbReference>
<protein>
    <submittedName>
        <fullName evidence="3">BlaR1 peptidase M56 family protein</fullName>
    </submittedName>
</protein>
<accession>A0A5D0HF00</accession>
<proteinExistence type="predicted"/>
<feature type="transmembrane region" description="Helical" evidence="1">
    <location>
        <begin position="134"/>
        <end position="152"/>
    </location>
</feature>
<feature type="transmembrane region" description="Helical" evidence="1">
    <location>
        <begin position="267"/>
        <end position="284"/>
    </location>
</feature>
<evidence type="ECO:0000256" key="1">
    <source>
        <dbReference type="SAM" id="Phobius"/>
    </source>
</evidence>